<keyword evidence="2" id="KW-0813">Transport</keyword>
<dbReference type="Pfam" id="PF07690">
    <property type="entry name" value="MFS_1"/>
    <property type="match status" value="1"/>
</dbReference>
<gene>
    <name evidence="8" type="ORF">BLNAU_4665</name>
</gene>
<keyword evidence="5 7" id="KW-0472">Membrane</keyword>
<evidence type="ECO:0000256" key="4">
    <source>
        <dbReference type="ARBA" id="ARBA00022989"/>
    </source>
</evidence>
<evidence type="ECO:0000313" key="9">
    <source>
        <dbReference type="Proteomes" id="UP001281761"/>
    </source>
</evidence>
<feature type="region of interest" description="Disordered" evidence="6">
    <location>
        <begin position="490"/>
        <end position="511"/>
    </location>
</feature>
<dbReference type="Proteomes" id="UP001281761">
    <property type="component" value="Unassembled WGS sequence"/>
</dbReference>
<evidence type="ECO:0000256" key="7">
    <source>
        <dbReference type="SAM" id="Phobius"/>
    </source>
</evidence>
<feature type="transmembrane region" description="Helical" evidence="7">
    <location>
        <begin position="380"/>
        <end position="403"/>
    </location>
</feature>
<feature type="transmembrane region" description="Helical" evidence="7">
    <location>
        <begin position="415"/>
        <end position="442"/>
    </location>
</feature>
<evidence type="ECO:0000256" key="5">
    <source>
        <dbReference type="ARBA" id="ARBA00023136"/>
    </source>
</evidence>
<keyword evidence="4 7" id="KW-1133">Transmembrane helix</keyword>
<proteinExistence type="predicted"/>
<keyword evidence="3 7" id="KW-0812">Transmembrane</keyword>
<feature type="transmembrane region" description="Helical" evidence="7">
    <location>
        <begin position="56"/>
        <end position="75"/>
    </location>
</feature>
<sequence>MSSNQEITPKKSRGPPLRLFLSAMSYATVQLNTTLTGALVNPLFTSLNVGDWIKPLIWLVGPVCGLLQPFFGFWNDKATFRVGKRRPVILLGTILTIISFILFFFASINLIPIRGIRIAMGVVAYFGAHLGLNVQTPASRAIVIDLCAPGQIPLGNNFVSFFIAIGSLLSYLITALLPYPFLFGAGFSLLASIPTLIWAKEIPSCNQSILGPLSTKAPISEELLNLDVSDTNHENLEKIPLLQPQNHHSFQRSAIYQVLHAFKTVWKTHGPVLRACLVYFSSWFGLVLTFPIRLTFVAEVFYAGNPITSPENYTKGITMGSYAMIIASVTTSIFSMFSTPLVKRIDPKIVYAVPHILALLGSLFLFLFPPSLMTPKTIYIIFLVYPICFSLIISVIYSTPFSIVASSVHPSQHALYAGVLNVFSVAGQILALLLNVLIEWLAAKDTTFRHHTQWTWLQCSIGFLIVVGLSFILRRSTPRTATPTVTIPVESDVSPSEIEVDTRKPSEEEPQ</sequence>
<comment type="caution">
    <text evidence="8">The sequence shown here is derived from an EMBL/GenBank/DDBJ whole genome shotgun (WGS) entry which is preliminary data.</text>
</comment>
<evidence type="ECO:0000313" key="8">
    <source>
        <dbReference type="EMBL" id="KAK2960448.1"/>
    </source>
</evidence>
<comment type="subcellular location">
    <subcellularLocation>
        <location evidence="1">Membrane</location>
        <topology evidence="1">Multi-pass membrane protein</topology>
    </subcellularLocation>
</comment>
<dbReference type="EMBL" id="JARBJD010000023">
    <property type="protein sequence ID" value="KAK2960448.1"/>
    <property type="molecule type" value="Genomic_DNA"/>
</dbReference>
<feature type="transmembrane region" description="Helical" evidence="7">
    <location>
        <begin position="179"/>
        <end position="199"/>
    </location>
</feature>
<evidence type="ECO:0000256" key="3">
    <source>
        <dbReference type="ARBA" id="ARBA00022692"/>
    </source>
</evidence>
<dbReference type="SUPFAM" id="SSF103473">
    <property type="entry name" value="MFS general substrate transporter"/>
    <property type="match status" value="1"/>
</dbReference>
<name>A0ABQ9Y9K4_9EUKA</name>
<feature type="transmembrane region" description="Helical" evidence="7">
    <location>
        <begin position="87"/>
        <end position="110"/>
    </location>
</feature>
<feature type="compositionally biased region" description="Basic and acidic residues" evidence="6">
    <location>
        <begin position="500"/>
        <end position="511"/>
    </location>
</feature>
<accession>A0ABQ9Y9K4</accession>
<dbReference type="InterPro" id="IPR036259">
    <property type="entry name" value="MFS_trans_sf"/>
</dbReference>
<feature type="transmembrane region" description="Helical" evidence="7">
    <location>
        <begin position="349"/>
        <end position="368"/>
    </location>
</feature>
<dbReference type="PANTHER" id="PTHR19432">
    <property type="entry name" value="SUGAR TRANSPORTER"/>
    <property type="match status" value="1"/>
</dbReference>
<keyword evidence="9" id="KW-1185">Reference proteome</keyword>
<organism evidence="8 9">
    <name type="scientific">Blattamonas nauphoetae</name>
    <dbReference type="NCBI Taxonomy" id="2049346"/>
    <lineage>
        <taxon>Eukaryota</taxon>
        <taxon>Metamonada</taxon>
        <taxon>Preaxostyla</taxon>
        <taxon>Oxymonadida</taxon>
        <taxon>Blattamonas</taxon>
    </lineage>
</organism>
<feature type="transmembrane region" description="Helical" evidence="7">
    <location>
        <begin position="116"/>
        <end position="134"/>
    </location>
</feature>
<dbReference type="PANTHER" id="PTHR19432:SF35">
    <property type="entry name" value="SOLUTE CARRIER FAMILY 45 MEMBER 3 ISOFORM X1"/>
    <property type="match status" value="1"/>
</dbReference>
<protein>
    <submittedName>
        <fullName evidence="8">Glycoside-Pentoside-Hexuronide:Cation Symporter (MFS)</fullName>
    </submittedName>
</protein>
<dbReference type="InterPro" id="IPR011701">
    <property type="entry name" value="MFS"/>
</dbReference>
<feature type="transmembrane region" description="Helical" evidence="7">
    <location>
        <begin position="316"/>
        <end position="337"/>
    </location>
</feature>
<evidence type="ECO:0000256" key="2">
    <source>
        <dbReference type="ARBA" id="ARBA00022448"/>
    </source>
</evidence>
<evidence type="ECO:0000256" key="1">
    <source>
        <dbReference type="ARBA" id="ARBA00004141"/>
    </source>
</evidence>
<evidence type="ECO:0000256" key="6">
    <source>
        <dbReference type="SAM" id="MobiDB-lite"/>
    </source>
</evidence>
<dbReference type="Gene3D" id="1.20.1250.20">
    <property type="entry name" value="MFS general substrate transporter like domains"/>
    <property type="match status" value="1"/>
</dbReference>
<feature type="transmembrane region" description="Helical" evidence="7">
    <location>
        <begin position="154"/>
        <end position="173"/>
    </location>
</feature>
<feature type="transmembrane region" description="Helical" evidence="7">
    <location>
        <begin position="454"/>
        <end position="473"/>
    </location>
</feature>
<feature type="transmembrane region" description="Helical" evidence="7">
    <location>
        <begin position="20"/>
        <end position="44"/>
    </location>
</feature>
<reference evidence="8 9" key="1">
    <citation type="journal article" date="2022" name="bioRxiv">
        <title>Genomics of Preaxostyla Flagellates Illuminates Evolutionary Transitions and the Path Towards Mitochondrial Loss.</title>
        <authorList>
            <person name="Novak L.V.F."/>
            <person name="Treitli S.C."/>
            <person name="Pyrih J."/>
            <person name="Halakuc P."/>
            <person name="Pipaliya S.V."/>
            <person name="Vacek V."/>
            <person name="Brzon O."/>
            <person name="Soukal P."/>
            <person name="Eme L."/>
            <person name="Dacks J.B."/>
            <person name="Karnkowska A."/>
            <person name="Elias M."/>
            <person name="Hampl V."/>
        </authorList>
    </citation>
    <scope>NUCLEOTIDE SEQUENCE [LARGE SCALE GENOMIC DNA]</scope>
    <source>
        <strain evidence="8">NAU3</strain>
        <tissue evidence="8">Gut</tissue>
    </source>
</reference>
<feature type="transmembrane region" description="Helical" evidence="7">
    <location>
        <begin position="276"/>
        <end position="296"/>
    </location>
</feature>